<dbReference type="Gene3D" id="3.10.100.10">
    <property type="entry name" value="Mannose-Binding Protein A, subunit A"/>
    <property type="match status" value="1"/>
</dbReference>
<dbReference type="InterPro" id="IPR016187">
    <property type="entry name" value="CTDL_fold"/>
</dbReference>
<keyword evidence="4" id="KW-1185">Reference proteome</keyword>
<keyword evidence="2" id="KW-0812">Transmembrane</keyword>
<evidence type="ECO:0000256" key="1">
    <source>
        <dbReference type="SAM" id="MobiDB-lite"/>
    </source>
</evidence>
<organism evidence="4 5">
    <name type="scientific">Mesorhabditis belari</name>
    <dbReference type="NCBI Taxonomy" id="2138241"/>
    <lineage>
        <taxon>Eukaryota</taxon>
        <taxon>Metazoa</taxon>
        <taxon>Ecdysozoa</taxon>
        <taxon>Nematoda</taxon>
        <taxon>Chromadorea</taxon>
        <taxon>Rhabditida</taxon>
        <taxon>Rhabditina</taxon>
        <taxon>Rhabditomorpha</taxon>
        <taxon>Rhabditoidea</taxon>
        <taxon>Rhabditidae</taxon>
        <taxon>Mesorhabditinae</taxon>
        <taxon>Mesorhabditis</taxon>
    </lineage>
</organism>
<evidence type="ECO:0000259" key="3">
    <source>
        <dbReference type="SMART" id="SM00034"/>
    </source>
</evidence>
<feature type="compositionally biased region" description="Pro residues" evidence="1">
    <location>
        <begin position="417"/>
        <end position="433"/>
    </location>
</feature>
<dbReference type="InterPro" id="IPR036465">
    <property type="entry name" value="vWFA_dom_sf"/>
</dbReference>
<proteinExistence type="predicted"/>
<dbReference type="CDD" id="cd00037">
    <property type="entry name" value="CLECT"/>
    <property type="match status" value="1"/>
</dbReference>
<keyword evidence="2" id="KW-1133">Transmembrane helix</keyword>
<keyword evidence="2" id="KW-0472">Membrane</keyword>
<dbReference type="SUPFAM" id="SSF56436">
    <property type="entry name" value="C-type lectin-like"/>
    <property type="match status" value="1"/>
</dbReference>
<dbReference type="AlphaFoldDB" id="A0AAF3FR27"/>
<evidence type="ECO:0000313" key="5">
    <source>
        <dbReference type="WBParaSite" id="MBELARI_LOCUS8562"/>
    </source>
</evidence>
<sequence length="526" mass="59328">MDLSPAGSRVSLAMFTPMGRFVFPFSDQANRRDLQSRIQSTTYAPCDPNTSPTRCLPCASVNSIAKFALAQGNRKPFPDVIVVISGGKYQIPELLNKEVLLSPNSPIHAFYILVDGTYPQIADQHYAATANTLKLTAHDFDSLSRLSLPLCQSANTFVNRSNATHPFAFGTLCWIVTTLLFIVFLLTCCCLLYAVYVYREDNRRLKYEYAEVERNLRKQNEYFTARIHRQMEEQMKLNEKHQIRSEAAEKAAVAELAAAKTREQPQPIIIYGQPMIGGKMIPPKPLSPSKNPPITQKTLREIIPSRHAVSAQFPELPMSDPFEYEKSGGWKLFSWDEAREKCKGIDPKADLATINTKEEDEFVLDLIQSKVMELGDVGGMSDYGKCWNSHVWIGFRFAANTSPRDEEPINYPDRLPHLPPLPPLPSPPSLPPLPPLPSLPPLSIIRPRRAASTSENVFSWADGTFVGYQHEPNHWHPDVELEYVAMSDPTCTSSIDGNDYGHRRWGWLEHQQAHQMARYLCGKTRA</sequence>
<accession>A0AAF3FR27</accession>
<feature type="region of interest" description="Disordered" evidence="1">
    <location>
        <begin position="407"/>
        <end position="433"/>
    </location>
</feature>
<dbReference type="WBParaSite" id="MBELARI_LOCUS8562">
    <property type="protein sequence ID" value="MBELARI_LOCUS8562"/>
    <property type="gene ID" value="MBELARI_LOCUS8562"/>
</dbReference>
<dbReference type="Proteomes" id="UP000887575">
    <property type="component" value="Unassembled WGS sequence"/>
</dbReference>
<feature type="domain" description="C-type lectin" evidence="3">
    <location>
        <begin position="317"/>
        <end position="522"/>
    </location>
</feature>
<name>A0AAF3FR27_9BILA</name>
<evidence type="ECO:0000256" key="2">
    <source>
        <dbReference type="SAM" id="Phobius"/>
    </source>
</evidence>
<dbReference type="InterPro" id="IPR001304">
    <property type="entry name" value="C-type_lectin-like"/>
</dbReference>
<protein>
    <recommendedName>
        <fullName evidence="3">C-type lectin domain-containing protein</fullName>
    </recommendedName>
</protein>
<dbReference type="SMART" id="SM00034">
    <property type="entry name" value="CLECT"/>
    <property type="match status" value="1"/>
</dbReference>
<reference evidence="5" key="1">
    <citation type="submission" date="2024-02" db="UniProtKB">
        <authorList>
            <consortium name="WormBaseParasite"/>
        </authorList>
    </citation>
    <scope>IDENTIFICATION</scope>
</reference>
<dbReference type="SUPFAM" id="SSF53300">
    <property type="entry name" value="vWA-like"/>
    <property type="match status" value="1"/>
</dbReference>
<evidence type="ECO:0000313" key="4">
    <source>
        <dbReference type="Proteomes" id="UP000887575"/>
    </source>
</evidence>
<dbReference type="InterPro" id="IPR016186">
    <property type="entry name" value="C-type_lectin-like/link_sf"/>
</dbReference>
<feature type="transmembrane region" description="Helical" evidence="2">
    <location>
        <begin position="167"/>
        <end position="196"/>
    </location>
</feature>